<reference evidence="4" key="2">
    <citation type="submission" date="2017-05" db="EMBL/GenBank/DDBJ databases">
        <title>Improved OligoMM genomes.</title>
        <authorList>
            <person name="Garzetti D."/>
        </authorList>
    </citation>
    <scope>NUCLEOTIDE SEQUENCE [LARGE SCALE GENOMIC DNA]</scope>
    <source>
        <strain evidence="4">KB18</strain>
    </source>
</reference>
<dbReference type="EMBL" id="CP065321">
    <property type="protein sequence ID" value="QQR29874.1"/>
    <property type="molecule type" value="Genomic_DNA"/>
</dbReference>
<dbReference type="Proteomes" id="UP000196710">
    <property type="component" value="Chromosome"/>
</dbReference>
<evidence type="ECO:0000313" key="4">
    <source>
        <dbReference type="Proteomes" id="UP000196710"/>
    </source>
</evidence>
<reference evidence="3 5" key="3">
    <citation type="submission" date="2020-11" db="EMBL/GenBank/DDBJ databases">
        <title>Closed and high quality bacterial genomes of the OMM12 community.</title>
        <authorList>
            <person name="Marbouty M."/>
            <person name="Lamy-Besnier Q."/>
            <person name="Debarbieux L."/>
            <person name="Koszul R."/>
        </authorList>
    </citation>
    <scope>NUCLEOTIDE SEQUENCE [LARGE SCALE GENOMIC DNA]</scope>
    <source>
        <strain evidence="3 5">KB18</strain>
    </source>
</reference>
<dbReference type="Proteomes" id="UP000596035">
    <property type="component" value="Chromosome"/>
</dbReference>
<dbReference type="InterPro" id="IPR036388">
    <property type="entry name" value="WH-like_DNA-bd_sf"/>
</dbReference>
<dbReference type="Pfam" id="PF03551">
    <property type="entry name" value="PadR"/>
    <property type="match status" value="1"/>
</dbReference>
<evidence type="ECO:0000313" key="5">
    <source>
        <dbReference type="Proteomes" id="UP000596035"/>
    </source>
</evidence>
<protein>
    <submittedName>
        <fullName evidence="3">Helix-turn-helix transcriptional regulator</fullName>
    </submittedName>
    <submittedName>
        <fullName evidence="2">PadR family transcriptional regulator</fullName>
    </submittedName>
</protein>
<evidence type="ECO:0000259" key="1">
    <source>
        <dbReference type="Pfam" id="PF03551"/>
    </source>
</evidence>
<dbReference type="EMBL" id="CP021422">
    <property type="protein sequence ID" value="ASB40597.1"/>
    <property type="molecule type" value="Genomic_DNA"/>
</dbReference>
<dbReference type="PANTHER" id="PTHR33169:SF14">
    <property type="entry name" value="TRANSCRIPTIONAL REGULATOR RV3488"/>
    <property type="match status" value="1"/>
</dbReference>
<dbReference type="PANTHER" id="PTHR33169">
    <property type="entry name" value="PADR-FAMILY TRANSCRIPTIONAL REGULATOR"/>
    <property type="match status" value="1"/>
</dbReference>
<dbReference type="RefSeq" id="WP_066533721.1">
    <property type="nucleotide sequence ID" value="NZ_CAJTCQ010000017.1"/>
</dbReference>
<evidence type="ECO:0000313" key="3">
    <source>
        <dbReference type="EMBL" id="QQR29874.1"/>
    </source>
</evidence>
<name>A0A1Z2XQ61_9FIRM</name>
<dbReference type="SUPFAM" id="SSF46785">
    <property type="entry name" value="Winged helix' DNA-binding domain"/>
    <property type="match status" value="1"/>
</dbReference>
<organism evidence="3 5">
    <name type="scientific">Acutalibacter muris</name>
    <dbReference type="NCBI Taxonomy" id="1796620"/>
    <lineage>
        <taxon>Bacteria</taxon>
        <taxon>Bacillati</taxon>
        <taxon>Bacillota</taxon>
        <taxon>Clostridia</taxon>
        <taxon>Eubacteriales</taxon>
        <taxon>Acutalibacteraceae</taxon>
        <taxon>Acutalibacter</taxon>
    </lineage>
</organism>
<dbReference type="AlphaFoldDB" id="A0A1Z2XQ61"/>
<dbReference type="InterPro" id="IPR005149">
    <property type="entry name" value="Tscrpt_reg_PadR_N"/>
</dbReference>
<gene>
    <name evidence="2" type="ORF">ADH66_07960</name>
    <name evidence="3" type="ORF">I5Q82_17990</name>
</gene>
<keyword evidence="4" id="KW-1185">Reference proteome</keyword>
<evidence type="ECO:0000313" key="2">
    <source>
        <dbReference type="EMBL" id="ASB40597.1"/>
    </source>
</evidence>
<reference evidence="2" key="1">
    <citation type="journal article" date="2017" name="Genome Announc.">
        <title>High-Quality Whole-Genome Sequences of the Oligo-Mouse-Microbiota Bacterial Community.</title>
        <authorList>
            <person name="Garzetti D."/>
            <person name="Brugiroux S."/>
            <person name="Bunk B."/>
            <person name="Pukall R."/>
            <person name="McCoy K.D."/>
            <person name="Macpherson A.J."/>
            <person name="Stecher B."/>
        </authorList>
    </citation>
    <scope>NUCLEOTIDE SEQUENCE</scope>
    <source>
        <strain evidence="2">KB18</strain>
    </source>
</reference>
<proteinExistence type="predicted"/>
<dbReference type="KEGG" id="amur:ADH66_07960"/>
<feature type="domain" description="Transcription regulator PadR N-terminal" evidence="1">
    <location>
        <begin position="16"/>
        <end position="91"/>
    </location>
</feature>
<accession>A0A1Z2XQ61</accession>
<dbReference type="InterPro" id="IPR052509">
    <property type="entry name" value="Metal_resp_DNA-bind_regulator"/>
</dbReference>
<dbReference type="Gene3D" id="1.10.10.10">
    <property type="entry name" value="Winged helix-like DNA-binding domain superfamily/Winged helix DNA-binding domain"/>
    <property type="match status" value="1"/>
</dbReference>
<sequence length="125" mass="14671">MAIDTFKKGSIEMLTLLIMRETDIYGYQLVHLLKERSKGIITVQEGSLYPLLYRMVDAGYISGRDETVETKFGRRRTRVVYYMEPKGILRLEQLEKEYYEVQEGIENVFRYSQEHRSESSGWTGG</sequence>
<dbReference type="InterPro" id="IPR036390">
    <property type="entry name" value="WH_DNA-bd_sf"/>
</dbReference>